<organism evidence="2 3">
    <name type="scientific">Loxostege sticticalis</name>
    <name type="common">Beet webworm moth</name>
    <dbReference type="NCBI Taxonomy" id="481309"/>
    <lineage>
        <taxon>Eukaryota</taxon>
        <taxon>Metazoa</taxon>
        <taxon>Ecdysozoa</taxon>
        <taxon>Arthropoda</taxon>
        <taxon>Hexapoda</taxon>
        <taxon>Insecta</taxon>
        <taxon>Pterygota</taxon>
        <taxon>Neoptera</taxon>
        <taxon>Endopterygota</taxon>
        <taxon>Lepidoptera</taxon>
        <taxon>Glossata</taxon>
        <taxon>Ditrysia</taxon>
        <taxon>Pyraloidea</taxon>
        <taxon>Crambidae</taxon>
        <taxon>Pyraustinae</taxon>
        <taxon>Loxostege</taxon>
    </lineage>
</organism>
<dbReference type="InterPro" id="IPR002156">
    <property type="entry name" value="RNaseH_domain"/>
</dbReference>
<dbReference type="InterPro" id="IPR012337">
    <property type="entry name" value="RNaseH-like_sf"/>
</dbReference>
<comment type="caution">
    <text evidence="2">The sequence shown here is derived from an EMBL/GenBank/DDBJ whole genome shotgun (WGS) entry which is preliminary data.</text>
</comment>
<dbReference type="Proteomes" id="UP001549920">
    <property type="component" value="Unassembled WGS sequence"/>
</dbReference>
<evidence type="ECO:0000313" key="3">
    <source>
        <dbReference type="Proteomes" id="UP001549920"/>
    </source>
</evidence>
<dbReference type="InterPro" id="IPR036397">
    <property type="entry name" value="RNaseH_sf"/>
</dbReference>
<accession>A0ABR3HTK2</accession>
<dbReference type="EMBL" id="JBEUOH010000013">
    <property type="protein sequence ID" value="KAL0879886.1"/>
    <property type="molecule type" value="Genomic_DNA"/>
</dbReference>
<dbReference type="Gene3D" id="3.30.420.10">
    <property type="entry name" value="Ribonuclease H-like superfamily/Ribonuclease H"/>
    <property type="match status" value="1"/>
</dbReference>
<dbReference type="SUPFAM" id="SSF53098">
    <property type="entry name" value="Ribonuclease H-like"/>
    <property type="match status" value="1"/>
</dbReference>
<dbReference type="PROSITE" id="PS50879">
    <property type="entry name" value="RNASE_H_1"/>
    <property type="match status" value="1"/>
</dbReference>
<evidence type="ECO:0000259" key="1">
    <source>
        <dbReference type="PROSITE" id="PS50879"/>
    </source>
</evidence>
<reference evidence="2 3" key="1">
    <citation type="submission" date="2024-06" db="EMBL/GenBank/DDBJ databases">
        <title>A chromosome-level genome assembly of beet webworm, Loxostege sticticalis.</title>
        <authorList>
            <person name="Zhang Y."/>
        </authorList>
    </citation>
    <scope>NUCLEOTIDE SEQUENCE [LARGE SCALE GENOMIC DNA]</scope>
    <source>
        <strain evidence="2">AQ026</strain>
        <tissue evidence="2">Whole body</tissue>
    </source>
</reference>
<gene>
    <name evidence="2" type="ORF">ABMA27_002412</name>
</gene>
<dbReference type="Pfam" id="PF00075">
    <property type="entry name" value="RNase_H"/>
    <property type="match status" value="1"/>
</dbReference>
<dbReference type="CDD" id="cd09276">
    <property type="entry name" value="Rnase_HI_RT_non_LTR"/>
    <property type="match status" value="1"/>
</dbReference>
<keyword evidence="3" id="KW-1185">Reference proteome</keyword>
<proteinExistence type="predicted"/>
<name>A0ABR3HTK2_LOXSC</name>
<sequence length="470" mass="54108">MLYKSIVRSHFDYSAIAYTNANISLLKKLDVIQNKALRIITGAMCSTPINSLEIETCIPPLVLHRLKTIERFCLKIIACNNRCVLDRILPKQQLPQNMIGPYVNAGDLLTGHFPELLRIIIHLQSHFVNMYKSNELPLYKLKYDLINTSIELIPDKVYSQNQLLEFLETYPDCYKIYTDGSKTTNSVTAAYYDSKQKITKCFKLDSDCSIFTAECYAIFCALSYLNEIVNSNSNFLILTDSHSAISAITNNSPKHNVNYLVYLIKHEVYKLKSTGRNVKLIWVPSHQGITGNEVADTAARGKPDEDHSASLKVPYTDYYTHITQAQKQLWESYWNDISQVKGRWYREIQKTMPALPWYHRNHLNIDQRNFITTICRLRFGHCRTPAHLKRLNIITNAACPHCKEPEADLNHLILKCKQFNLNRLLLVDELITASENDSDSDVPENLQTILSNPKYFKAIFNYVTKTIELI</sequence>
<evidence type="ECO:0000313" key="2">
    <source>
        <dbReference type="EMBL" id="KAL0879886.1"/>
    </source>
</evidence>
<feature type="domain" description="RNase H type-1" evidence="1">
    <location>
        <begin position="170"/>
        <end position="304"/>
    </location>
</feature>
<protein>
    <recommendedName>
        <fullName evidence="1">RNase H type-1 domain-containing protein</fullName>
    </recommendedName>
</protein>